<evidence type="ECO:0000259" key="1">
    <source>
        <dbReference type="Pfam" id="PF01909"/>
    </source>
</evidence>
<dbReference type="AlphaFoldDB" id="A0AAD7ED01"/>
<accession>A0AAD7ED01</accession>
<dbReference type="Proteomes" id="UP001218218">
    <property type="component" value="Unassembled WGS sequence"/>
</dbReference>
<dbReference type="EMBL" id="JARIHO010000075">
    <property type="protein sequence ID" value="KAJ7311582.1"/>
    <property type="molecule type" value="Genomic_DNA"/>
</dbReference>
<sequence>MTQPNIPSLLKTLKIPTKVHTVHLVGSRLWGTHSPKSDFDLLIVHKGQYDATLLTESEFRARVEGGSLIETLCCLIPASEEGCVLVHDDDDEMQQRGLIGKGHLQKMRIWADERGQKDLEKATKFWAKGGETREKGWKILRHIIAAECILRGLQRIVDDDKIDLREVKLKQETLQRLVANGREDDDAAWLALSWEDVQVVHRERLEAIRTMR</sequence>
<proteinExistence type="predicted"/>
<dbReference type="CDD" id="cd05403">
    <property type="entry name" value="NT_KNTase_like"/>
    <property type="match status" value="1"/>
</dbReference>
<dbReference type="InterPro" id="IPR043519">
    <property type="entry name" value="NT_sf"/>
</dbReference>
<reference evidence="2" key="1">
    <citation type="submission" date="2023-03" db="EMBL/GenBank/DDBJ databases">
        <title>Massive genome expansion in bonnet fungi (Mycena s.s.) driven by repeated elements and novel gene families across ecological guilds.</title>
        <authorList>
            <consortium name="Lawrence Berkeley National Laboratory"/>
            <person name="Harder C.B."/>
            <person name="Miyauchi S."/>
            <person name="Viragh M."/>
            <person name="Kuo A."/>
            <person name="Thoen E."/>
            <person name="Andreopoulos B."/>
            <person name="Lu D."/>
            <person name="Skrede I."/>
            <person name="Drula E."/>
            <person name="Henrissat B."/>
            <person name="Morin E."/>
            <person name="Kohler A."/>
            <person name="Barry K."/>
            <person name="LaButti K."/>
            <person name="Morin E."/>
            <person name="Salamov A."/>
            <person name="Lipzen A."/>
            <person name="Mereny Z."/>
            <person name="Hegedus B."/>
            <person name="Baldrian P."/>
            <person name="Stursova M."/>
            <person name="Weitz H."/>
            <person name="Taylor A."/>
            <person name="Grigoriev I.V."/>
            <person name="Nagy L.G."/>
            <person name="Martin F."/>
            <person name="Kauserud H."/>
        </authorList>
    </citation>
    <scope>NUCLEOTIDE SEQUENCE</scope>
    <source>
        <strain evidence="2">CBHHK002</strain>
    </source>
</reference>
<organism evidence="2 3">
    <name type="scientific">Mycena albidolilacea</name>
    <dbReference type="NCBI Taxonomy" id="1033008"/>
    <lineage>
        <taxon>Eukaryota</taxon>
        <taxon>Fungi</taxon>
        <taxon>Dikarya</taxon>
        <taxon>Basidiomycota</taxon>
        <taxon>Agaricomycotina</taxon>
        <taxon>Agaricomycetes</taxon>
        <taxon>Agaricomycetidae</taxon>
        <taxon>Agaricales</taxon>
        <taxon>Marasmiineae</taxon>
        <taxon>Mycenaceae</taxon>
        <taxon>Mycena</taxon>
    </lineage>
</organism>
<evidence type="ECO:0000313" key="2">
    <source>
        <dbReference type="EMBL" id="KAJ7311582.1"/>
    </source>
</evidence>
<dbReference type="Gene3D" id="3.30.460.10">
    <property type="entry name" value="Beta Polymerase, domain 2"/>
    <property type="match status" value="1"/>
</dbReference>
<dbReference type="GO" id="GO:0016779">
    <property type="term" value="F:nucleotidyltransferase activity"/>
    <property type="evidence" value="ECO:0007669"/>
    <property type="project" value="InterPro"/>
</dbReference>
<gene>
    <name evidence="2" type="ORF">DFH08DRAFT_898094</name>
</gene>
<protein>
    <recommendedName>
        <fullName evidence="1">Polymerase nucleotidyl transferase domain-containing protein</fullName>
    </recommendedName>
</protein>
<evidence type="ECO:0000313" key="3">
    <source>
        <dbReference type="Proteomes" id="UP001218218"/>
    </source>
</evidence>
<dbReference type="Pfam" id="PF01909">
    <property type="entry name" value="NTP_transf_2"/>
    <property type="match status" value="1"/>
</dbReference>
<feature type="domain" description="Polymerase nucleotidyl transferase" evidence="1">
    <location>
        <begin position="10"/>
        <end position="55"/>
    </location>
</feature>
<name>A0AAD7ED01_9AGAR</name>
<keyword evidence="3" id="KW-1185">Reference proteome</keyword>
<comment type="caution">
    <text evidence="2">The sequence shown here is derived from an EMBL/GenBank/DDBJ whole genome shotgun (WGS) entry which is preliminary data.</text>
</comment>
<dbReference type="SUPFAM" id="SSF81301">
    <property type="entry name" value="Nucleotidyltransferase"/>
    <property type="match status" value="1"/>
</dbReference>
<dbReference type="InterPro" id="IPR002934">
    <property type="entry name" value="Polymerase_NTP_transf_dom"/>
</dbReference>